<evidence type="ECO:0008006" key="3">
    <source>
        <dbReference type="Google" id="ProtNLM"/>
    </source>
</evidence>
<name>A0ABV6QDW2_9ACTN</name>
<keyword evidence="2" id="KW-1185">Reference proteome</keyword>
<accession>A0ABV6QDW2</accession>
<evidence type="ECO:0000313" key="1">
    <source>
        <dbReference type="EMBL" id="MFC0622811.1"/>
    </source>
</evidence>
<reference evidence="1 2" key="1">
    <citation type="submission" date="2024-09" db="EMBL/GenBank/DDBJ databases">
        <authorList>
            <person name="Sun Q."/>
            <person name="Mori K."/>
        </authorList>
    </citation>
    <scope>NUCLEOTIDE SEQUENCE [LARGE SCALE GENOMIC DNA]</scope>
    <source>
        <strain evidence="1 2">CGMCC 1.15906</strain>
    </source>
</reference>
<sequence>MAEDNQPSPGQEAIGTGLAAILGTMLGGPTGGVVGAAAGPHLSQLVQRAWKEVIAFRERQLESVVDQGADFAGVTPQELIESMQADHQQRRLLHDVLLGAADARDANKVRALARCLATGFQDAARVDEEALIVRALVDLDPVHVHVLAELERRSMTARDIDWHLSGGLGAPRFSTASDLSGPILTVLERNGLVDESIKRPVGGVHANAVATKFKCTSFGRECLKSLGNENRYQTLKEIFADKRG</sequence>
<dbReference type="Proteomes" id="UP001589890">
    <property type="component" value="Unassembled WGS sequence"/>
</dbReference>
<dbReference type="EMBL" id="JBHLTC010000001">
    <property type="protein sequence ID" value="MFC0622811.1"/>
    <property type="molecule type" value="Genomic_DNA"/>
</dbReference>
<comment type="caution">
    <text evidence="1">The sequence shown here is derived from an EMBL/GenBank/DDBJ whole genome shotgun (WGS) entry which is preliminary data.</text>
</comment>
<proteinExistence type="predicted"/>
<dbReference type="RefSeq" id="WP_380043488.1">
    <property type="nucleotide sequence ID" value="NZ_JBHLTC010000001.1"/>
</dbReference>
<gene>
    <name evidence="1" type="ORF">ACFFGN_01990</name>
</gene>
<organism evidence="1 2">
    <name type="scientific">Kribbella deserti</name>
    <dbReference type="NCBI Taxonomy" id="1926257"/>
    <lineage>
        <taxon>Bacteria</taxon>
        <taxon>Bacillati</taxon>
        <taxon>Actinomycetota</taxon>
        <taxon>Actinomycetes</taxon>
        <taxon>Propionibacteriales</taxon>
        <taxon>Kribbellaceae</taxon>
        <taxon>Kribbella</taxon>
    </lineage>
</organism>
<protein>
    <recommendedName>
        <fullName evidence="3">DUF4393 domain-containing protein</fullName>
    </recommendedName>
</protein>
<evidence type="ECO:0000313" key="2">
    <source>
        <dbReference type="Proteomes" id="UP001589890"/>
    </source>
</evidence>